<accession>A0ABY9DV79</accession>
<feature type="region of interest" description="Disordered" evidence="1">
    <location>
        <begin position="91"/>
        <end position="185"/>
    </location>
</feature>
<feature type="compositionally biased region" description="Basic and acidic residues" evidence="1">
    <location>
        <begin position="146"/>
        <end position="166"/>
    </location>
</feature>
<keyword evidence="3" id="KW-1185">Reference proteome</keyword>
<gene>
    <name evidence="2" type="ORF">VitviT2T_028520</name>
</gene>
<evidence type="ECO:0000256" key="1">
    <source>
        <dbReference type="SAM" id="MobiDB-lite"/>
    </source>
</evidence>
<dbReference type="Proteomes" id="UP001227230">
    <property type="component" value="Chromosome 18"/>
</dbReference>
<dbReference type="EMBL" id="CP126665">
    <property type="protein sequence ID" value="WKA10982.1"/>
    <property type="molecule type" value="Genomic_DNA"/>
</dbReference>
<proteinExistence type="predicted"/>
<reference evidence="2 3" key="1">
    <citation type="journal article" date="2023" name="Hortic Res">
        <title>The complete reference genome for grapevine (Vitis vinifera L.) genetics and breeding.</title>
        <authorList>
            <person name="Shi X."/>
            <person name="Cao S."/>
            <person name="Wang X."/>
            <person name="Huang S."/>
            <person name="Wang Y."/>
            <person name="Liu Z."/>
            <person name="Liu W."/>
            <person name="Leng X."/>
            <person name="Peng Y."/>
            <person name="Wang N."/>
            <person name="Wang Y."/>
            <person name="Ma Z."/>
            <person name="Xu X."/>
            <person name="Zhang F."/>
            <person name="Xue H."/>
            <person name="Zhong H."/>
            <person name="Wang Y."/>
            <person name="Zhang K."/>
            <person name="Velt A."/>
            <person name="Avia K."/>
            <person name="Holtgrawe D."/>
            <person name="Grimplet J."/>
            <person name="Matus J.T."/>
            <person name="Ware D."/>
            <person name="Wu X."/>
            <person name="Wang H."/>
            <person name="Liu C."/>
            <person name="Fang Y."/>
            <person name="Rustenholz C."/>
            <person name="Cheng Z."/>
            <person name="Xiao H."/>
            <person name="Zhou Y."/>
        </authorList>
    </citation>
    <scope>NUCLEOTIDE SEQUENCE [LARGE SCALE GENOMIC DNA]</scope>
    <source>
        <strain evidence="3">cv. Pinot noir / PN40024</strain>
        <tissue evidence="2">Leaf</tissue>
    </source>
</reference>
<sequence length="185" mass="21068">MSMMGELNFFIELQIKQLKEGTFINQAKYIRDLLKRFNMEEAKTMKNPMSSSIKLNKDEKGKSVNSTMYRGIIGSLLYLTASRPDIMYSMAPKRETATSKAQDKRSAKPSQPEHMEARQKARIAEQPLAQAHGQGQMHPGVEEEAEIRKMNDGLDSQRDFEQREPELDIPPPPQLEGIHVEATFS</sequence>
<protein>
    <recommendedName>
        <fullName evidence="4">Retrovirus-related Pol polyprotein from transposon RE1</fullName>
    </recommendedName>
</protein>
<evidence type="ECO:0000313" key="3">
    <source>
        <dbReference type="Proteomes" id="UP001227230"/>
    </source>
</evidence>
<organism evidence="2 3">
    <name type="scientific">Vitis vinifera</name>
    <name type="common">Grape</name>
    <dbReference type="NCBI Taxonomy" id="29760"/>
    <lineage>
        <taxon>Eukaryota</taxon>
        <taxon>Viridiplantae</taxon>
        <taxon>Streptophyta</taxon>
        <taxon>Embryophyta</taxon>
        <taxon>Tracheophyta</taxon>
        <taxon>Spermatophyta</taxon>
        <taxon>Magnoliopsida</taxon>
        <taxon>eudicotyledons</taxon>
        <taxon>Gunneridae</taxon>
        <taxon>Pentapetalae</taxon>
        <taxon>rosids</taxon>
        <taxon>Vitales</taxon>
        <taxon>Vitaceae</taxon>
        <taxon>Viteae</taxon>
        <taxon>Vitis</taxon>
    </lineage>
</organism>
<name>A0ABY9DV79_VITVI</name>
<evidence type="ECO:0008006" key="4">
    <source>
        <dbReference type="Google" id="ProtNLM"/>
    </source>
</evidence>
<feature type="compositionally biased region" description="Basic and acidic residues" evidence="1">
    <location>
        <begin position="92"/>
        <end position="123"/>
    </location>
</feature>
<evidence type="ECO:0000313" key="2">
    <source>
        <dbReference type="EMBL" id="WKA10982.1"/>
    </source>
</evidence>